<dbReference type="GO" id="GO:0000917">
    <property type="term" value="P:division septum assembly"/>
    <property type="evidence" value="ECO:0007669"/>
    <property type="project" value="UniProtKB-KW"/>
</dbReference>
<comment type="pathway">
    <text evidence="16">Cell wall biogenesis; peptidoglycan biosynthesis.</text>
</comment>
<dbReference type="PANTHER" id="PTHR30627:SF1">
    <property type="entry name" value="PEPTIDOGLYCAN D,D-TRANSPEPTIDASE FTSI"/>
    <property type="match status" value="1"/>
</dbReference>
<dbReference type="AlphaFoldDB" id="A0A0W0I6K3"/>
<dbReference type="GO" id="GO:0005886">
    <property type="term" value="C:plasma membrane"/>
    <property type="evidence" value="ECO:0007669"/>
    <property type="project" value="UniProtKB-UniRule"/>
</dbReference>
<keyword evidence="13 16" id="KW-0717">Septation</keyword>
<dbReference type="HAMAP" id="MF_02080">
    <property type="entry name" value="FtsI_transpept"/>
    <property type="match status" value="1"/>
</dbReference>
<keyword evidence="5 16" id="KW-0121">Carboxypeptidase</keyword>
<feature type="active site" description="Acyl-ester intermediate" evidence="16">
    <location>
        <position position="292"/>
    </location>
</feature>
<evidence type="ECO:0000256" key="13">
    <source>
        <dbReference type="ARBA" id="ARBA00023210"/>
    </source>
</evidence>
<dbReference type="InterPro" id="IPR005311">
    <property type="entry name" value="PBP_dimer"/>
</dbReference>
<dbReference type="InterPro" id="IPR037532">
    <property type="entry name" value="FtsI_transpept"/>
</dbReference>
<evidence type="ECO:0000256" key="5">
    <source>
        <dbReference type="ARBA" id="ARBA00022645"/>
    </source>
</evidence>
<dbReference type="GO" id="GO:0006508">
    <property type="term" value="P:proteolysis"/>
    <property type="evidence" value="ECO:0007669"/>
    <property type="project" value="UniProtKB-KW"/>
</dbReference>
<comment type="similarity">
    <text evidence="16">Belongs to the transpeptidase family. FtsI subfamily.</text>
</comment>
<evidence type="ECO:0000256" key="14">
    <source>
        <dbReference type="ARBA" id="ARBA00023306"/>
    </source>
</evidence>
<dbReference type="GO" id="GO:0008955">
    <property type="term" value="F:peptidoglycan glycosyltransferase activity"/>
    <property type="evidence" value="ECO:0007669"/>
    <property type="project" value="InterPro"/>
</dbReference>
<dbReference type="UniPathway" id="UPA00219"/>
<evidence type="ECO:0000313" key="21">
    <source>
        <dbReference type="Proteomes" id="UP000054197"/>
    </source>
</evidence>
<name>A0A0W0I6K3_PSEFL</name>
<dbReference type="SUPFAM" id="SSF56601">
    <property type="entry name" value="beta-lactamase/transpeptidase-like"/>
    <property type="match status" value="1"/>
</dbReference>
<evidence type="ECO:0000256" key="12">
    <source>
        <dbReference type="ARBA" id="ARBA00023136"/>
    </source>
</evidence>
<dbReference type="GO" id="GO:0009252">
    <property type="term" value="P:peptidoglycan biosynthetic process"/>
    <property type="evidence" value="ECO:0007669"/>
    <property type="project" value="UniProtKB-UniRule"/>
</dbReference>
<dbReference type="Gene3D" id="3.30.450.330">
    <property type="match status" value="1"/>
</dbReference>
<reference evidence="20 21" key="1">
    <citation type="submission" date="2015-09" db="EMBL/GenBank/DDBJ databases">
        <title>Genome sequence of ICMP 11288.</title>
        <authorList>
            <person name="Visnovsky S."/>
            <person name="Lu A."/>
            <person name="Panda P."/>
            <person name="Pitman A."/>
        </authorList>
    </citation>
    <scope>NUCLEOTIDE SEQUENCE [LARGE SCALE GENOMIC DNA]</scope>
    <source>
        <strain evidence="20 21">ICMP 11288</strain>
    </source>
</reference>
<dbReference type="GO" id="GO:0008658">
    <property type="term" value="F:penicillin binding"/>
    <property type="evidence" value="ECO:0007669"/>
    <property type="project" value="InterPro"/>
</dbReference>
<evidence type="ECO:0000259" key="19">
    <source>
        <dbReference type="Pfam" id="PF03717"/>
    </source>
</evidence>
<keyword evidence="4 16" id="KW-0132">Cell division</keyword>
<evidence type="ECO:0000256" key="2">
    <source>
        <dbReference type="ARBA" id="ARBA00022475"/>
    </source>
</evidence>
<dbReference type="Pfam" id="PF00905">
    <property type="entry name" value="Transpeptidase"/>
    <property type="match status" value="1"/>
</dbReference>
<comment type="catalytic activity">
    <reaction evidence="16">
        <text>Preferential cleavage: (Ac)2-L-Lys-D-Ala-|-D-Ala. Also transpeptidation of peptidyl-alanyl moieties that are N-acyl substituents of D-alanine.</text>
        <dbReference type="EC" id="3.4.16.4"/>
    </reaction>
</comment>
<protein>
    <recommendedName>
        <fullName evidence="16">Peptidoglycan D,D-transpeptidase FtsI</fullName>
        <ecNumber evidence="16">3.4.16.4</ecNumber>
    </recommendedName>
    <alternativeName>
        <fullName evidence="16">Penicillin-binding protein 3</fullName>
        <shortName evidence="16">PBP-3</shortName>
    </alternativeName>
</protein>
<keyword evidence="7 16" id="KW-0812">Transmembrane</keyword>
<dbReference type="Pfam" id="PF03717">
    <property type="entry name" value="PBP_dimer"/>
    <property type="match status" value="1"/>
</dbReference>
<evidence type="ECO:0000259" key="18">
    <source>
        <dbReference type="Pfam" id="PF00905"/>
    </source>
</evidence>
<evidence type="ECO:0000256" key="11">
    <source>
        <dbReference type="ARBA" id="ARBA00022989"/>
    </source>
</evidence>
<evidence type="ECO:0000256" key="15">
    <source>
        <dbReference type="ARBA" id="ARBA00023316"/>
    </source>
</evidence>
<sequence length="581" mass="63232">MMKLEGALYPWRFRLMLGILALMAGAIAWRIIDLQVIDRDFLIGEGNARSLRHIPIPAHRGLITDRNGEPLAVSTPVTTLWANAKELQTAKDKWPELAAALGQDPKALSERLEAQANKEFIYLVRGLTPEQGQQVLDLKVPGVYGIEEFRRFYPAGETTAHMVGFTDIDDHGREGVELAYDEWLAGVPGKRQVIKDRRGRLIKDVQVTKNAKAGKPLALSIDLRLQYLANRELRNAIIENGAKAGSLVIMDVKTGEILAMVNQPTYNPNNRRNLQPAMMRNRAMIDVFEPGSTMKAISMSAALETGRWKPSDKVEVYPGTLQLGKYTIRDVSRSEGPVLDLTGILINSSNVGMSKVAFDIGGETIYHLAQKIGLGQPTGLDFPGERVGNLPNYRDWKKAETATLSYGYGLSVTAIQLAHAFSVLANNGRMVPLSLIHIDEAPKATQVIPENVAKTMQGMLQQVIEAPRGVFRAQVPAYHVAGKSGTARKTSVGTKGYAENSYRSLFAGFGPMSDPRFAIVVVIDEPSKAGYFGGLVSAPVFSKVMSGTLRLMNITPDNLPPTQQANAGPPAAAVKANGGRG</sequence>
<evidence type="ECO:0000256" key="7">
    <source>
        <dbReference type="ARBA" id="ARBA00022692"/>
    </source>
</evidence>
<proteinExistence type="inferred from homology"/>
<comment type="subcellular location">
    <subcellularLocation>
        <location evidence="1">Membrane</location>
    </subcellularLocation>
</comment>
<keyword evidence="14 16" id="KW-0131">Cell cycle</keyword>
<dbReference type="GO" id="GO:0043093">
    <property type="term" value="P:FtsZ-dependent cytokinesis"/>
    <property type="evidence" value="ECO:0007669"/>
    <property type="project" value="UniProtKB-UniRule"/>
</dbReference>
<evidence type="ECO:0000256" key="1">
    <source>
        <dbReference type="ARBA" id="ARBA00004370"/>
    </source>
</evidence>
<keyword evidence="12 16" id="KW-0472">Membrane</keyword>
<evidence type="ECO:0000256" key="9">
    <source>
        <dbReference type="ARBA" id="ARBA00022960"/>
    </source>
</evidence>
<feature type="domain" description="Penicillin-binding protein dimerisation" evidence="19">
    <location>
        <begin position="55"/>
        <end position="204"/>
    </location>
</feature>
<comment type="function">
    <text evidence="16">Catalyzes cross-linking of the peptidoglycan cell wall at the division septum.</text>
</comment>
<dbReference type="SUPFAM" id="SSF56519">
    <property type="entry name" value="Penicillin binding protein dimerisation domain"/>
    <property type="match status" value="1"/>
</dbReference>
<dbReference type="PANTHER" id="PTHR30627">
    <property type="entry name" value="PEPTIDOGLYCAN D,D-TRANSPEPTIDASE"/>
    <property type="match status" value="1"/>
</dbReference>
<keyword evidence="3 16" id="KW-0997">Cell inner membrane</keyword>
<evidence type="ECO:0000256" key="16">
    <source>
        <dbReference type="HAMAP-Rule" id="MF_02080"/>
    </source>
</evidence>
<dbReference type="GO" id="GO:0009002">
    <property type="term" value="F:serine-type D-Ala-D-Ala carboxypeptidase activity"/>
    <property type="evidence" value="ECO:0007669"/>
    <property type="project" value="UniProtKB-UniRule"/>
</dbReference>
<dbReference type="GO" id="GO:0008360">
    <property type="term" value="P:regulation of cell shape"/>
    <property type="evidence" value="ECO:0007669"/>
    <property type="project" value="UniProtKB-KW"/>
</dbReference>
<keyword evidence="6 16" id="KW-0645">Protease</keyword>
<evidence type="ECO:0000313" key="20">
    <source>
        <dbReference type="EMBL" id="KTB68680.1"/>
    </source>
</evidence>
<keyword evidence="2 16" id="KW-1003">Cell membrane</keyword>
<keyword evidence="10 16" id="KW-0573">Peptidoglycan synthesis</keyword>
<dbReference type="InterPro" id="IPR012338">
    <property type="entry name" value="Beta-lactam/transpept-like"/>
</dbReference>
<evidence type="ECO:0000256" key="6">
    <source>
        <dbReference type="ARBA" id="ARBA00022670"/>
    </source>
</evidence>
<comment type="caution">
    <text evidence="20">The sequence shown here is derived from an EMBL/GenBank/DDBJ whole genome shotgun (WGS) entry which is preliminary data.</text>
</comment>
<dbReference type="EMBL" id="LKEF01000001">
    <property type="protein sequence ID" value="KTB68680.1"/>
    <property type="molecule type" value="Genomic_DNA"/>
</dbReference>
<dbReference type="EC" id="3.4.16.4" evidence="16"/>
<dbReference type="InterPro" id="IPR036138">
    <property type="entry name" value="PBP_dimer_sf"/>
</dbReference>
<dbReference type="Gene3D" id="3.40.710.10">
    <property type="entry name" value="DD-peptidase/beta-lactamase superfamily"/>
    <property type="match status" value="1"/>
</dbReference>
<keyword evidence="9 16" id="KW-0133">Cell shape</keyword>
<dbReference type="Gene3D" id="3.90.1310.10">
    <property type="entry name" value="Penicillin-binding protein 2a (Domain 2)"/>
    <property type="match status" value="1"/>
</dbReference>
<dbReference type="GO" id="GO:0071555">
    <property type="term" value="P:cell wall organization"/>
    <property type="evidence" value="ECO:0007669"/>
    <property type="project" value="UniProtKB-KW"/>
</dbReference>
<feature type="compositionally biased region" description="Low complexity" evidence="17">
    <location>
        <begin position="565"/>
        <end position="581"/>
    </location>
</feature>
<keyword evidence="11 16" id="KW-1133">Transmembrane helix</keyword>
<feature type="region of interest" description="Disordered" evidence="17">
    <location>
        <begin position="557"/>
        <end position="581"/>
    </location>
</feature>
<feature type="domain" description="Penicillin-binding protein transpeptidase" evidence="18">
    <location>
        <begin position="245"/>
        <end position="545"/>
    </location>
</feature>
<evidence type="ECO:0000256" key="3">
    <source>
        <dbReference type="ARBA" id="ARBA00022519"/>
    </source>
</evidence>
<keyword evidence="8 16" id="KW-0378">Hydrolase</keyword>
<dbReference type="InterPro" id="IPR001460">
    <property type="entry name" value="PCN-bd_Tpept"/>
</dbReference>
<evidence type="ECO:0000256" key="4">
    <source>
        <dbReference type="ARBA" id="ARBA00022618"/>
    </source>
</evidence>
<gene>
    <name evidence="16" type="primary">ftsI</name>
    <name evidence="20" type="ORF">AO063_09445</name>
</gene>
<evidence type="ECO:0000256" key="8">
    <source>
        <dbReference type="ARBA" id="ARBA00022801"/>
    </source>
</evidence>
<accession>A0A0W0I6K3</accession>
<dbReference type="InterPro" id="IPR050515">
    <property type="entry name" value="Beta-lactam/transpept"/>
</dbReference>
<keyword evidence="15 16" id="KW-0961">Cell wall biogenesis/degradation</keyword>
<dbReference type="Proteomes" id="UP000054197">
    <property type="component" value="Unassembled WGS sequence"/>
</dbReference>
<organism evidence="20 21">
    <name type="scientific">Pseudomonas fluorescens ICMP 11288</name>
    <dbReference type="NCBI Taxonomy" id="1198309"/>
    <lineage>
        <taxon>Bacteria</taxon>
        <taxon>Pseudomonadati</taxon>
        <taxon>Pseudomonadota</taxon>
        <taxon>Gammaproteobacteria</taxon>
        <taxon>Pseudomonadales</taxon>
        <taxon>Pseudomonadaceae</taxon>
        <taxon>Pseudomonas</taxon>
    </lineage>
</organism>
<evidence type="ECO:0000256" key="10">
    <source>
        <dbReference type="ARBA" id="ARBA00022984"/>
    </source>
</evidence>
<evidence type="ECO:0000256" key="17">
    <source>
        <dbReference type="SAM" id="MobiDB-lite"/>
    </source>
</evidence>